<name>A0AAE9WDC8_9SCHI</name>
<dbReference type="GO" id="GO:0007008">
    <property type="term" value="P:outer mitochondrial membrane organization"/>
    <property type="evidence" value="ECO:0007669"/>
    <property type="project" value="InterPro"/>
</dbReference>
<keyword evidence="3" id="KW-1185">Reference proteome</keyword>
<keyword evidence="1" id="KW-0812">Transmembrane</keyword>
<reference evidence="2 3" key="1">
    <citation type="journal article" date="2023" name="G3 (Bethesda)">
        <title>A high-quality reference genome for the fission yeast Schizosaccharomyces osmophilus.</title>
        <authorList>
            <person name="Jia G.S."/>
            <person name="Zhang W.C."/>
            <person name="Liang Y."/>
            <person name="Liu X.H."/>
            <person name="Rhind N."/>
            <person name="Pidoux A."/>
            <person name="Brysch-Herzberg M."/>
            <person name="Du L.L."/>
        </authorList>
    </citation>
    <scope>NUCLEOTIDE SEQUENCE [LARGE SCALE GENOMIC DNA]</scope>
    <source>
        <strain evidence="2 3">CBS 15793</strain>
    </source>
</reference>
<keyword evidence="1" id="KW-0472">Membrane</keyword>
<dbReference type="RefSeq" id="XP_056038083.1">
    <property type="nucleotide sequence ID" value="XM_056181872.1"/>
</dbReference>
<dbReference type="EMBL" id="CP115612">
    <property type="protein sequence ID" value="WBW73840.1"/>
    <property type="molecule type" value="Genomic_DNA"/>
</dbReference>
<evidence type="ECO:0000313" key="3">
    <source>
        <dbReference type="Proteomes" id="UP001212411"/>
    </source>
</evidence>
<dbReference type="KEGG" id="som:SOMG_03081"/>
<protein>
    <submittedName>
        <fullName evidence="2">Ermes regulator Emr1</fullName>
    </submittedName>
</protein>
<dbReference type="Proteomes" id="UP001212411">
    <property type="component" value="Chromosome 2"/>
</dbReference>
<dbReference type="Pfam" id="PF17237">
    <property type="entry name" value="Emr1"/>
    <property type="match status" value="1"/>
</dbReference>
<organism evidence="2 3">
    <name type="scientific">Schizosaccharomyces osmophilus</name>
    <dbReference type="NCBI Taxonomy" id="2545709"/>
    <lineage>
        <taxon>Eukaryota</taxon>
        <taxon>Fungi</taxon>
        <taxon>Dikarya</taxon>
        <taxon>Ascomycota</taxon>
        <taxon>Taphrinomycotina</taxon>
        <taxon>Schizosaccharomycetes</taxon>
        <taxon>Schizosaccharomycetales</taxon>
        <taxon>Schizosaccharomycetaceae</taxon>
        <taxon>Schizosaccharomyces</taxon>
    </lineage>
</organism>
<dbReference type="InterPro" id="IPR035195">
    <property type="entry name" value="Emr1"/>
</dbReference>
<proteinExistence type="predicted"/>
<evidence type="ECO:0000256" key="1">
    <source>
        <dbReference type="SAM" id="Phobius"/>
    </source>
</evidence>
<dbReference type="GO" id="GO:0005739">
    <property type="term" value="C:mitochondrion"/>
    <property type="evidence" value="ECO:0007669"/>
    <property type="project" value="GOC"/>
</dbReference>
<feature type="transmembrane region" description="Helical" evidence="1">
    <location>
        <begin position="25"/>
        <end position="43"/>
    </location>
</feature>
<dbReference type="GeneID" id="80876561"/>
<keyword evidence="1" id="KW-1133">Transmembrane helix</keyword>
<gene>
    <name evidence="2" type="primary">emr1</name>
    <name evidence="2" type="ORF">SOMG_03081</name>
</gene>
<evidence type="ECO:0000313" key="2">
    <source>
        <dbReference type="EMBL" id="WBW73840.1"/>
    </source>
</evidence>
<dbReference type="AlphaFoldDB" id="A0AAE9WDC8"/>
<accession>A0AAE9WDC8</accession>
<sequence>MLPNLRRIFASFRTEKEERSYSRTAFFHLIGYISFSVIFSLLVRRKSPTLSIAPSFSAL</sequence>